<dbReference type="KEGG" id="ppha:BVH74_02465"/>
<protein>
    <submittedName>
        <fullName evidence="2">GNAT family N-acetyltransferase</fullName>
    </submittedName>
</protein>
<dbReference type="InterPro" id="IPR039840">
    <property type="entry name" value="NAA80"/>
</dbReference>
<dbReference type="PANTHER" id="PTHR13538">
    <property type="entry name" value="N-ACETYLTRANSFERASE 6"/>
    <property type="match status" value="1"/>
</dbReference>
<dbReference type="SUPFAM" id="SSF55729">
    <property type="entry name" value="Acyl-CoA N-acyltransferases (Nat)"/>
    <property type="match status" value="1"/>
</dbReference>
<dbReference type="EMBL" id="CP020100">
    <property type="protein sequence ID" value="AQZ93689.1"/>
    <property type="molecule type" value="Genomic_DNA"/>
</dbReference>
<dbReference type="GO" id="GO:0008080">
    <property type="term" value="F:N-acetyltransferase activity"/>
    <property type="evidence" value="ECO:0007669"/>
    <property type="project" value="InterPro"/>
</dbReference>
<dbReference type="InterPro" id="IPR000182">
    <property type="entry name" value="GNAT_dom"/>
</dbReference>
<dbReference type="Pfam" id="PF00583">
    <property type="entry name" value="Acetyltransf_1"/>
    <property type="match status" value="1"/>
</dbReference>
<dbReference type="PANTHER" id="PTHR13538:SF4">
    <property type="entry name" value="N-ALPHA-ACETYLTRANSFERASE 80"/>
    <property type="match status" value="1"/>
</dbReference>
<proteinExistence type="predicted"/>
<gene>
    <name evidence="2" type="ORF">BVH74_02465</name>
</gene>
<dbReference type="Gene3D" id="3.40.630.30">
    <property type="match status" value="1"/>
</dbReference>
<evidence type="ECO:0000313" key="2">
    <source>
        <dbReference type="EMBL" id="AQZ93689.1"/>
    </source>
</evidence>
<dbReference type="RefSeq" id="WP_080048547.1">
    <property type="nucleotide sequence ID" value="NZ_CP020100.1"/>
</dbReference>
<keyword evidence="2" id="KW-0808">Transferase</keyword>
<dbReference type="STRING" id="1931241.BVH74_02465"/>
<dbReference type="PROSITE" id="PS51186">
    <property type="entry name" value="GNAT"/>
    <property type="match status" value="1"/>
</dbReference>
<dbReference type="Proteomes" id="UP000243488">
    <property type="component" value="Chromosome"/>
</dbReference>
<accession>A0A1V0B182</accession>
<keyword evidence="3" id="KW-1185">Reference proteome</keyword>
<dbReference type="GO" id="GO:0005737">
    <property type="term" value="C:cytoplasm"/>
    <property type="evidence" value="ECO:0007669"/>
    <property type="project" value="TreeGrafter"/>
</dbReference>
<reference evidence="2 3" key="1">
    <citation type="submission" date="2017-03" db="EMBL/GenBank/DDBJ databases">
        <title>Complete genome sequence of the novel DNRA strain Pseudomonas sp. S-6-2 isolated from Chinese polluted river sediment. Journal of Biotechnology.</title>
        <authorList>
            <person name="Li J."/>
            <person name="Xiang F."/>
            <person name="Wang L."/>
            <person name="Xi L."/>
            <person name="Liu J."/>
        </authorList>
    </citation>
    <scope>NUCLEOTIDE SEQUENCE [LARGE SCALE GENOMIC DNA]</scope>
    <source>
        <strain evidence="2 3">S-6-2</strain>
    </source>
</reference>
<dbReference type="CDD" id="cd04301">
    <property type="entry name" value="NAT_SF"/>
    <property type="match status" value="1"/>
</dbReference>
<dbReference type="GO" id="GO:1905502">
    <property type="term" value="F:acetyl-CoA binding"/>
    <property type="evidence" value="ECO:0007669"/>
    <property type="project" value="TreeGrafter"/>
</dbReference>
<dbReference type="AlphaFoldDB" id="A0A1V0B182"/>
<sequence length="153" mass="18093">MIELHWLREHMQHCPTLAAWLHAQFDYEFASQSLTDWQQEFAAGQLNGDWPALVALEGERLLGGAALARDDLPERPELGPWLACVYVQPQVRGQGLAERLIEAIMAEARRQGYQRIYLHTHDRRDYYVRRGWQVMEQFQAWRGDNWLMQRELF</sequence>
<name>A0A1V0B182_9GAMM</name>
<feature type="domain" description="N-acetyltransferase" evidence="1">
    <location>
        <begin position="2"/>
        <end position="153"/>
    </location>
</feature>
<organism evidence="2 3">
    <name type="scientific">Halopseudomonas phragmitis</name>
    <dbReference type="NCBI Taxonomy" id="1931241"/>
    <lineage>
        <taxon>Bacteria</taxon>
        <taxon>Pseudomonadati</taxon>
        <taxon>Pseudomonadota</taxon>
        <taxon>Gammaproteobacteria</taxon>
        <taxon>Pseudomonadales</taxon>
        <taxon>Pseudomonadaceae</taxon>
        <taxon>Halopseudomonas</taxon>
    </lineage>
</organism>
<dbReference type="InterPro" id="IPR016181">
    <property type="entry name" value="Acyl_CoA_acyltransferase"/>
</dbReference>
<evidence type="ECO:0000313" key="3">
    <source>
        <dbReference type="Proteomes" id="UP000243488"/>
    </source>
</evidence>
<evidence type="ECO:0000259" key="1">
    <source>
        <dbReference type="PROSITE" id="PS51186"/>
    </source>
</evidence>